<keyword evidence="3" id="KW-1185">Reference proteome</keyword>
<proteinExistence type="predicted"/>
<feature type="compositionally biased region" description="Low complexity" evidence="1">
    <location>
        <begin position="39"/>
        <end position="48"/>
    </location>
</feature>
<feature type="compositionally biased region" description="Basic and acidic residues" evidence="1">
    <location>
        <begin position="26"/>
        <end position="35"/>
    </location>
</feature>
<feature type="compositionally biased region" description="Basic and acidic residues" evidence="1">
    <location>
        <begin position="105"/>
        <end position="114"/>
    </location>
</feature>
<dbReference type="eggNOG" id="ENOG502TJZD">
    <property type="taxonomic scope" value="Eukaryota"/>
</dbReference>
<feature type="region of interest" description="Disordered" evidence="1">
    <location>
        <begin position="1"/>
        <end position="123"/>
    </location>
</feature>
<dbReference type="AlphaFoldDB" id="G0MY64"/>
<accession>G0MY64</accession>
<gene>
    <name evidence="2" type="ORF">CAEBREN_10870</name>
</gene>
<organism evidence="3">
    <name type="scientific">Caenorhabditis brenneri</name>
    <name type="common">Nematode worm</name>
    <dbReference type="NCBI Taxonomy" id="135651"/>
    <lineage>
        <taxon>Eukaryota</taxon>
        <taxon>Metazoa</taxon>
        <taxon>Ecdysozoa</taxon>
        <taxon>Nematoda</taxon>
        <taxon>Chromadorea</taxon>
        <taxon>Rhabditida</taxon>
        <taxon>Rhabditina</taxon>
        <taxon>Rhabditomorpha</taxon>
        <taxon>Rhabditoidea</taxon>
        <taxon>Rhabditidae</taxon>
        <taxon>Peloderinae</taxon>
        <taxon>Caenorhabditis</taxon>
    </lineage>
</organism>
<protein>
    <submittedName>
        <fullName evidence="2">Uncharacterized protein</fullName>
    </submittedName>
</protein>
<dbReference type="OrthoDB" id="5911750at2759"/>
<feature type="compositionally biased region" description="Low complexity" evidence="1">
    <location>
        <begin position="69"/>
        <end position="78"/>
    </location>
</feature>
<dbReference type="Proteomes" id="UP000008068">
    <property type="component" value="Unassembled WGS sequence"/>
</dbReference>
<evidence type="ECO:0000256" key="1">
    <source>
        <dbReference type="SAM" id="MobiDB-lite"/>
    </source>
</evidence>
<evidence type="ECO:0000313" key="2">
    <source>
        <dbReference type="EMBL" id="EGT47522.1"/>
    </source>
</evidence>
<reference evidence="3" key="1">
    <citation type="submission" date="2011-07" db="EMBL/GenBank/DDBJ databases">
        <authorList>
            <consortium name="Caenorhabditis brenneri Sequencing and Analysis Consortium"/>
            <person name="Wilson R.K."/>
        </authorList>
    </citation>
    <scope>NUCLEOTIDE SEQUENCE [LARGE SCALE GENOMIC DNA]</scope>
    <source>
        <strain evidence="3">PB2801</strain>
    </source>
</reference>
<dbReference type="InParanoid" id="G0MY64"/>
<name>G0MY64_CAEBE</name>
<feature type="region of interest" description="Disordered" evidence="1">
    <location>
        <begin position="162"/>
        <end position="183"/>
    </location>
</feature>
<dbReference type="HOGENOM" id="CLU_431642_0_0_1"/>
<sequence>MPAKRAGALAPPRPVASKPVSQAVKKPTDGFEFPKPRKTAPATPTASPNRLNFWKAESFDAPRTSALHPSTSSATKTTTPEEKSAKKKSGMSSNAAPKQIALKSLSHEVEKPTEEFNTPEELEAERVPSVMTNDKLKTAFAQGRAVESPPLVHLMKEVAPPLTPTKTKNRMVKAGSAKKSPAVKAQEKENYDFVQIQHHLDEFEELMKERLTQYSSVMSQARKFGKPKTEDSYHLLYDQIATYLRQQTKVDLMGWSNISRNLTRRISTYAYKTDLESLKIRSLLRFLETSTDEIFLFDSMYLFGKPAAKKKQESIEESYLKMIMEFDSWKPDDLVTALSMEKTSFQENMLNWICEAEDAISQYSAMINKSRAWHAAFVKGDSALHPVQDTINSFLRTAVHQSKRDIANEELSKRIDMYGSQDAMNARKLSSFYKILSLKRKTCILNDVAFLFSEYREERAQCILDIFYMAMVINVESWLPENGPDTQLVQDDFVDFPVQLPNVYLDGFIGHINSQFKLRYKLENWQAEYNEMQPFELKVYDAYKIARAQGSVPTGQNKAFLLERKEKLKKLKTKTEEKELFLSLFDFLSHVDSTILDFDLYHFKKCVEEPSKVDPNHVITSDEEFLVQTFRMAN</sequence>
<evidence type="ECO:0000313" key="3">
    <source>
        <dbReference type="Proteomes" id="UP000008068"/>
    </source>
</evidence>
<dbReference type="EMBL" id="GL379820">
    <property type="protein sequence ID" value="EGT47522.1"/>
    <property type="molecule type" value="Genomic_DNA"/>
</dbReference>